<proteinExistence type="predicted"/>
<dbReference type="AlphaFoldDB" id="A0A8F1SBJ5"/>
<evidence type="ECO:0000313" key="2">
    <source>
        <dbReference type="EMBL" id="QWQ32738.1"/>
    </source>
</evidence>
<reference evidence="2" key="1">
    <citation type="submission" date="2021-06" db="EMBL/GenBank/DDBJ databases">
        <title>An adapted protocol for Saccharibacteria cultivation: two new species join this phylum of Candidate Phyla Radiations.</title>
        <authorList>
            <person name="Ibrahim A."/>
            <person name="Maatouk M."/>
            <person name="Zgheib R."/>
            <person name="Haddad G."/>
            <person name="Bou Khalil J."/>
            <person name="Raoult D."/>
            <person name="Bittar F."/>
        </authorList>
    </citation>
    <scope>NUCLEOTIDE SEQUENCE</scope>
    <source>
        <strain evidence="2">IHU1</strain>
    </source>
</reference>
<sequence>MNIPFIILGAIFAGIKEGLAGDFSKSLMTLFGSIAILSGIYMVLYLFSKYRYGEDKTWISFGDVKLGLGLGLFLGNWLLAFTALFNSKSYRHASCLAINDAKKITNNFTDMLRSIAYRKGFYSLGSLADKF</sequence>
<keyword evidence="1" id="KW-0812">Transmembrane</keyword>
<name>A0A8F1SBJ5_9BACT</name>
<keyword evidence="1" id="KW-1133">Transmembrane helix</keyword>
<dbReference type="EC" id="3.4.23.43" evidence="2"/>
<protein>
    <submittedName>
        <fullName evidence="2">Prepilin peptidase</fullName>
        <ecNumber evidence="2">3.4.23.43</ecNumber>
    </submittedName>
</protein>
<evidence type="ECO:0000313" key="3">
    <source>
        <dbReference type="Proteomes" id="UP000679129"/>
    </source>
</evidence>
<dbReference type="GO" id="GO:0004190">
    <property type="term" value="F:aspartic-type endopeptidase activity"/>
    <property type="evidence" value="ECO:0007669"/>
    <property type="project" value="UniProtKB-EC"/>
</dbReference>
<keyword evidence="3" id="KW-1185">Reference proteome</keyword>
<dbReference type="Proteomes" id="UP000679129">
    <property type="component" value="Chromosome"/>
</dbReference>
<feature type="transmembrane region" description="Helical" evidence="1">
    <location>
        <begin position="68"/>
        <end position="85"/>
    </location>
</feature>
<dbReference type="KEGG" id="mnd:KOY48_00690"/>
<gene>
    <name evidence="2" type="ORF">KOY48_00690</name>
</gene>
<organism evidence="2 3">
    <name type="scientific">Candidatus Minimicrobia naudis</name>
    <dbReference type="NCBI Taxonomy" id="2841263"/>
    <lineage>
        <taxon>Bacteria</taxon>
        <taxon>Candidatus Saccharimonadota</taxon>
        <taxon>Candidatus Saccharimonadota incertae sedis</taxon>
        <taxon>Candidatus Minimicrobia</taxon>
    </lineage>
</organism>
<keyword evidence="1" id="KW-0472">Membrane</keyword>
<dbReference type="EMBL" id="CP076460">
    <property type="protein sequence ID" value="QWQ32738.1"/>
    <property type="molecule type" value="Genomic_DNA"/>
</dbReference>
<evidence type="ECO:0000256" key="1">
    <source>
        <dbReference type="SAM" id="Phobius"/>
    </source>
</evidence>
<feature type="transmembrane region" description="Helical" evidence="1">
    <location>
        <begin position="30"/>
        <end position="47"/>
    </location>
</feature>
<keyword evidence="2" id="KW-0378">Hydrolase</keyword>
<accession>A0A8F1SBJ5</accession>